<dbReference type="InterPro" id="IPR020043">
    <property type="entry name" value="Deacetylase_Atu3266-like"/>
</dbReference>
<feature type="binding site" evidence="1">
    <location>
        <position position="220"/>
    </location>
    <ligand>
        <name>Zn(2+)</name>
        <dbReference type="ChEBI" id="CHEBI:29105"/>
        <label>2</label>
    </ligand>
</feature>
<dbReference type="PANTHER" id="PTHR42717:SF1">
    <property type="entry name" value="IMIDAZOLONEPROPIONASE AND RELATED AMIDOHYDROLASES"/>
    <property type="match status" value="1"/>
</dbReference>
<dbReference type="AlphaFoldDB" id="A0A934QHG7"/>
<feature type="domain" description="Amidohydrolase-related" evidence="4">
    <location>
        <begin position="54"/>
        <end position="374"/>
    </location>
</feature>
<proteinExistence type="predicted"/>
<evidence type="ECO:0000313" key="6">
    <source>
        <dbReference type="Proteomes" id="UP000778970"/>
    </source>
</evidence>
<feature type="binding site" evidence="1">
    <location>
        <position position="65"/>
    </location>
    <ligand>
        <name>Zn(2+)</name>
        <dbReference type="ChEBI" id="CHEBI:29105"/>
        <label>1</label>
    </ligand>
</feature>
<feature type="binding site" evidence="1">
    <location>
        <position position="280"/>
    </location>
    <ligand>
        <name>Zn(2+)</name>
        <dbReference type="ChEBI" id="CHEBI:29105"/>
        <label>1</label>
    </ligand>
</feature>
<keyword evidence="6" id="KW-1185">Reference proteome</keyword>
<evidence type="ECO:0000256" key="1">
    <source>
        <dbReference type="PIRSR" id="PIRSR039004-1"/>
    </source>
</evidence>
<dbReference type="GO" id="GO:0016810">
    <property type="term" value="F:hydrolase activity, acting on carbon-nitrogen (but not peptide) bonds"/>
    <property type="evidence" value="ECO:0007669"/>
    <property type="project" value="InterPro"/>
</dbReference>
<evidence type="ECO:0000259" key="4">
    <source>
        <dbReference type="Pfam" id="PF01979"/>
    </source>
</evidence>
<name>A0A934QHG7_9PROT</name>
<dbReference type="SUPFAM" id="SSF51556">
    <property type="entry name" value="Metallo-dependent hydrolases"/>
    <property type="match status" value="1"/>
</dbReference>
<reference evidence="5" key="1">
    <citation type="submission" date="2017-08" db="EMBL/GenBank/DDBJ databases">
        <authorList>
            <person name="Imhoff J.F."/>
            <person name="Rahn T."/>
            <person name="Kuenzel S."/>
            <person name="Neulinger S.C."/>
        </authorList>
    </citation>
    <scope>NUCLEOTIDE SEQUENCE</scope>
    <source>
        <strain evidence="5">DSM 9154</strain>
    </source>
</reference>
<feature type="binding site" evidence="1">
    <location>
        <position position="197"/>
    </location>
    <ligand>
        <name>Zn(2+)</name>
        <dbReference type="ChEBI" id="CHEBI:29105"/>
        <label>2</label>
    </ligand>
</feature>
<dbReference type="SUPFAM" id="SSF51338">
    <property type="entry name" value="Composite domain of metallo-dependent hydrolases"/>
    <property type="match status" value="1"/>
</dbReference>
<feature type="binding site" evidence="1">
    <location>
        <position position="63"/>
    </location>
    <ligand>
        <name>Zn(2+)</name>
        <dbReference type="ChEBI" id="CHEBI:29105"/>
        <label>1</label>
    </ligand>
</feature>
<keyword evidence="1" id="KW-0479">Metal-binding</keyword>
<dbReference type="Gene3D" id="2.30.40.10">
    <property type="entry name" value="Urease, subunit C, domain 1"/>
    <property type="match status" value="1"/>
</dbReference>
<comment type="caution">
    <text evidence="5">The sequence shown here is derived from an EMBL/GenBank/DDBJ whole genome shotgun (WGS) entry which is preliminary data.</text>
</comment>
<protein>
    <submittedName>
        <fullName evidence="5">Amidohydrolase/deacetylase family metallohydrolase</fullName>
    </submittedName>
</protein>
<dbReference type="PANTHER" id="PTHR42717">
    <property type="entry name" value="DIHYDROOROTASE-RELATED"/>
    <property type="match status" value="1"/>
</dbReference>
<organism evidence="5 6">
    <name type="scientific">Rhodovibrio salinarum</name>
    <dbReference type="NCBI Taxonomy" id="1087"/>
    <lineage>
        <taxon>Bacteria</taxon>
        <taxon>Pseudomonadati</taxon>
        <taxon>Pseudomonadota</taxon>
        <taxon>Alphaproteobacteria</taxon>
        <taxon>Rhodospirillales</taxon>
        <taxon>Rhodovibrionaceae</taxon>
        <taxon>Rhodovibrio</taxon>
    </lineage>
</organism>
<dbReference type="PIRSF" id="PIRSF039004">
    <property type="entry name" value="ADE_EF_0837"/>
    <property type="match status" value="1"/>
</dbReference>
<dbReference type="GO" id="GO:0019213">
    <property type="term" value="F:deacetylase activity"/>
    <property type="evidence" value="ECO:0007669"/>
    <property type="project" value="InterPro"/>
</dbReference>
<gene>
    <name evidence="5" type="ORF">CKO21_05005</name>
</gene>
<feature type="binding site" description="via carbamate group" evidence="1">
    <location>
        <position position="164"/>
    </location>
    <ligand>
        <name>Zn(2+)</name>
        <dbReference type="ChEBI" id="CHEBI:29105"/>
        <label>2</label>
    </ligand>
</feature>
<reference evidence="5" key="2">
    <citation type="journal article" date="2020" name="Microorganisms">
        <title>Osmotic Adaptation and Compatible Solute Biosynthesis of Phototrophic Bacteria as Revealed from Genome Analyses.</title>
        <authorList>
            <person name="Imhoff J.F."/>
            <person name="Rahn T."/>
            <person name="Kunzel S."/>
            <person name="Keller A."/>
            <person name="Neulinger S.C."/>
        </authorList>
    </citation>
    <scope>NUCLEOTIDE SEQUENCE</scope>
    <source>
        <strain evidence="5">DSM 9154</strain>
    </source>
</reference>
<dbReference type="EMBL" id="NRRE01000017">
    <property type="protein sequence ID" value="MBK1696600.1"/>
    <property type="molecule type" value="Genomic_DNA"/>
</dbReference>
<dbReference type="GO" id="GO:0046872">
    <property type="term" value="F:metal ion binding"/>
    <property type="evidence" value="ECO:0007669"/>
    <property type="project" value="UniProtKB-KW"/>
</dbReference>
<evidence type="ECO:0000313" key="5">
    <source>
        <dbReference type="EMBL" id="MBK1696600.1"/>
    </source>
</evidence>
<feature type="binding site" description="via carbamate group" evidence="1">
    <location>
        <position position="164"/>
    </location>
    <ligand>
        <name>Zn(2+)</name>
        <dbReference type="ChEBI" id="CHEBI:29105"/>
        <label>1</label>
    </ligand>
</feature>
<evidence type="ECO:0000256" key="2">
    <source>
        <dbReference type="PIRSR" id="PIRSR039004-2"/>
    </source>
</evidence>
<feature type="site" description="Transition state stabilizer" evidence="3">
    <location>
        <position position="166"/>
    </location>
</feature>
<feature type="modified residue" description="N6-carboxylysine" evidence="2">
    <location>
        <position position="164"/>
    </location>
</feature>
<dbReference type="NCBIfam" id="NF006689">
    <property type="entry name" value="PRK09237.1"/>
    <property type="match status" value="1"/>
</dbReference>
<accession>A0A934QHG7</accession>
<dbReference type="RefSeq" id="WP_081728769.1">
    <property type="nucleotide sequence ID" value="NZ_NRRE01000017.1"/>
</dbReference>
<dbReference type="InterPro" id="IPR032466">
    <property type="entry name" value="Metal_Hydrolase"/>
</dbReference>
<dbReference type="Proteomes" id="UP000778970">
    <property type="component" value="Unassembled WGS sequence"/>
</dbReference>
<dbReference type="Pfam" id="PF01979">
    <property type="entry name" value="Amidohydro_1"/>
    <property type="match status" value="1"/>
</dbReference>
<dbReference type="Gene3D" id="3.20.20.140">
    <property type="entry name" value="Metal-dependent hydrolases"/>
    <property type="match status" value="1"/>
</dbReference>
<sequence>MAEQLILKNARVVDPSQKIDRVADIAFEDGRVVGLGSDIPANKNADIRDVTGKIVTPGLIDLHTHVYWGGTSLGIDADDYARLSAVTTSVDTGSAGAGNFPGFRKHVIDQAQARILVYLHVSFAGIFGFTPSLMVGESHDLRLVSAKEAARVIEANRDVIVGIKVRIGRHASGPAGIQPLDVALELAEETGLHIMAHIDEPPPTYEAVVSRLRAGDVLTHCFRPFPNAPVTGTGEIKPEVLKARERGVHFDIGHGMGSFSWKTARAMLERGFRPDTISSDVHAFCVEGPAFDQVTTLSKFLALGLPLDDVVAASTSTPAAILGRPELGTLRPGALGDASVLSLRETPVDLVDVEGATVRAEESLRAEGAVIGGQWVAPFEPHELPAGARPAHLAAHRG</sequence>
<dbReference type="InterPro" id="IPR006680">
    <property type="entry name" value="Amidohydro-rel"/>
</dbReference>
<dbReference type="InterPro" id="IPR011059">
    <property type="entry name" value="Metal-dep_hydrolase_composite"/>
</dbReference>
<keyword evidence="1" id="KW-0862">Zinc</keyword>
<evidence type="ECO:0000256" key="3">
    <source>
        <dbReference type="PIRSR" id="PIRSR039004-3"/>
    </source>
</evidence>